<dbReference type="PANTHER" id="PTHR40469:SF2">
    <property type="entry name" value="GALACTOSE-BINDING DOMAIN-LIKE SUPERFAMILY PROTEIN"/>
    <property type="match status" value="1"/>
</dbReference>
<evidence type="ECO:0000259" key="1">
    <source>
        <dbReference type="Pfam" id="PF06283"/>
    </source>
</evidence>
<gene>
    <name evidence="2" type="ORF">N2K84_09240</name>
</gene>
<dbReference type="InterPro" id="IPR029010">
    <property type="entry name" value="ThuA-like"/>
</dbReference>
<feature type="domain" description="ThuA-like" evidence="1">
    <location>
        <begin position="24"/>
        <end position="235"/>
    </location>
</feature>
<protein>
    <submittedName>
        <fullName evidence="2">ThuA domain-containing protein</fullName>
    </submittedName>
</protein>
<dbReference type="Proteomes" id="UP001163821">
    <property type="component" value="Unassembled WGS sequence"/>
</dbReference>
<dbReference type="InterPro" id="IPR029062">
    <property type="entry name" value="Class_I_gatase-like"/>
</dbReference>
<dbReference type="Gene3D" id="3.40.50.880">
    <property type="match status" value="1"/>
</dbReference>
<dbReference type="EMBL" id="JAPAAF010000010">
    <property type="protein sequence ID" value="MCW0482910.1"/>
    <property type="molecule type" value="Genomic_DNA"/>
</dbReference>
<sequence>MMKTIFSFFAVLLLPVIGFSGNTKVLVVTGGHSFERDPFFALFDTLEGVSWEEAIQPEANRLMEKEQLDDYDVLVFYDMYQEISPEQQAAFLRLLKAGKPMLFLHHALVSYQTWDEFEHIIGGRYFDEKRYQMTLENGFSTYRHDTPVPVQIVQDNHPVTKGLADFILFDEVYGNFRVLPTVIPLLKTTHAESSPIIGWVNQYEASTIIYLQPGHDHHAYQDENYRKLIRQAIAYLAERKK</sequence>
<dbReference type="SUPFAM" id="SSF52317">
    <property type="entry name" value="Class I glutamine amidotransferase-like"/>
    <property type="match status" value="1"/>
</dbReference>
<accession>A0AA41Y6T1</accession>
<proteinExistence type="predicted"/>
<evidence type="ECO:0000313" key="2">
    <source>
        <dbReference type="EMBL" id="MCW0482910.1"/>
    </source>
</evidence>
<evidence type="ECO:0000313" key="3">
    <source>
        <dbReference type="Proteomes" id="UP001163821"/>
    </source>
</evidence>
<reference evidence="2" key="1">
    <citation type="submission" date="2022-10" db="EMBL/GenBank/DDBJ databases">
        <title>Gaoshiqiia sediminis gen. nov., sp. nov., isolated from coastal sediment.</title>
        <authorList>
            <person name="Yu W.X."/>
            <person name="Mu D.S."/>
            <person name="Du J.Z."/>
            <person name="Liang Y.Q."/>
        </authorList>
    </citation>
    <scope>NUCLEOTIDE SEQUENCE</scope>
    <source>
        <strain evidence="2">A06</strain>
    </source>
</reference>
<keyword evidence="3" id="KW-1185">Reference proteome</keyword>
<organism evidence="2 3">
    <name type="scientific">Gaoshiqia sediminis</name>
    <dbReference type="NCBI Taxonomy" id="2986998"/>
    <lineage>
        <taxon>Bacteria</taxon>
        <taxon>Pseudomonadati</taxon>
        <taxon>Bacteroidota</taxon>
        <taxon>Bacteroidia</taxon>
        <taxon>Marinilabiliales</taxon>
        <taxon>Prolixibacteraceae</taxon>
        <taxon>Gaoshiqia</taxon>
    </lineage>
</organism>
<dbReference type="PANTHER" id="PTHR40469">
    <property type="entry name" value="SECRETED GLYCOSYL HYDROLASE"/>
    <property type="match status" value="1"/>
</dbReference>
<name>A0AA41Y6T1_9BACT</name>
<dbReference type="AlphaFoldDB" id="A0AA41Y6T1"/>
<comment type="caution">
    <text evidence="2">The sequence shown here is derived from an EMBL/GenBank/DDBJ whole genome shotgun (WGS) entry which is preliminary data.</text>
</comment>
<dbReference type="Pfam" id="PF06283">
    <property type="entry name" value="ThuA"/>
    <property type="match status" value="1"/>
</dbReference>
<dbReference type="RefSeq" id="WP_282591513.1">
    <property type="nucleotide sequence ID" value="NZ_JAPAAF010000010.1"/>
</dbReference>